<dbReference type="InterPro" id="IPR052055">
    <property type="entry name" value="Hepadnavirus_pol/RT"/>
</dbReference>
<evidence type="ECO:0000313" key="2">
    <source>
        <dbReference type="EMBL" id="KOO30544.1"/>
    </source>
</evidence>
<sequence length="969" mass="106082">MMAKRGVGIYPWEEVPPTEVPFYKWDSQEGLLKSITEADRGLLAGAMEYVPAHRLAEVLKSSTISPWTIADQGGGKWRLCHDYSVGTNRVVPSAAFTLPSVWDARACIRPDSHFAKYDIRDGFWHVPIADDSKKRLVVRHPGTGRLMWASRLPFGYIESPRLFCALTEAVIARLRKQAAGRGIHFYVFVDDVLVIGDDEGLTREGMSMLEAEFAARGLQWAPHKKRGPCRCIEFLGLLMCNVEGLRGITITKKRRAKLIAEMEMWMAREPEEGELKADPRELASFLGKLVFVSQVVAGGRTYMQGMLTQFKGLLVDWQRGQAGCREGADVETKAQACAEVEVATAPKVFFGVYSDAVGISGVFVDPREVESATSDDSVYSSSCSFATQEEAARFIRQTTLERASEVVASGPAVKGSLVKRAHLFEKLSDARLAMIDLCIAGKCGVDHDETSTACLSGCGRRLHVETCAQMGRGFAALGNFRCVDCRLKELVVPGSIASPSAEIERVVRRTMVLELNQGKETTAAGFADYTQLEERYALGMGRVLDGAALHLPRHNAESFKNFLTWMAIDADRARSVESVMRTAGSMMVKLGLPDVTKDGSVKAHAKDLLDGISMEHETATTATPAMLKWCLEKGIDERFKHPSGFVALREKVQFICEGVGGCRIGEVCGGGESHGILANNLRFIEDPMGTDAITKSIVEFKLEHSKTGYSRYLDMAAVTATSELPVAATIMAYCKAAGFKMLTSVQAGVRVITPDFWVARVSLLGLNEQGMNRLLNVLSKDKSISVFRHLETTKTEARRRYAASGSESQTKKYINVASGDSTDASLDEVVARLCALGYTAQKLPGPLLLATTGGNRQVPKLMPYSTSTASAPTKEILTKAWQAGCVGGVSQDPDLDLAPGAMPKWSTHSLRRLGDTVARRYRHVTGVTADQIDIYFGWQEKILLLAMQVHYASLSIRERMSTAKITGMM</sequence>
<dbReference type="PANTHER" id="PTHR33050">
    <property type="entry name" value="REVERSE TRANSCRIPTASE DOMAIN-CONTAINING PROTEIN"/>
    <property type="match status" value="1"/>
</dbReference>
<dbReference type="PANTHER" id="PTHR33050:SF7">
    <property type="entry name" value="RIBONUCLEASE H"/>
    <property type="match status" value="1"/>
</dbReference>
<organism evidence="2 3">
    <name type="scientific">Chrysochromulina tobinii</name>
    <dbReference type="NCBI Taxonomy" id="1460289"/>
    <lineage>
        <taxon>Eukaryota</taxon>
        <taxon>Haptista</taxon>
        <taxon>Haptophyta</taxon>
        <taxon>Prymnesiophyceae</taxon>
        <taxon>Prymnesiales</taxon>
        <taxon>Chrysochromulinaceae</taxon>
        <taxon>Chrysochromulina</taxon>
    </lineage>
</organism>
<evidence type="ECO:0000313" key="3">
    <source>
        <dbReference type="Proteomes" id="UP000037460"/>
    </source>
</evidence>
<dbReference type="GO" id="GO:0003964">
    <property type="term" value="F:RNA-directed DNA polymerase activity"/>
    <property type="evidence" value="ECO:0007669"/>
    <property type="project" value="UniProtKB-KW"/>
</dbReference>
<keyword evidence="3" id="KW-1185">Reference proteome</keyword>
<keyword evidence="2" id="KW-0548">Nucleotidyltransferase</keyword>
<dbReference type="InterPro" id="IPR043502">
    <property type="entry name" value="DNA/RNA_pol_sf"/>
</dbReference>
<feature type="domain" description="Reverse transcriptase" evidence="1">
    <location>
        <begin position="1"/>
        <end position="239"/>
    </location>
</feature>
<reference evidence="3" key="1">
    <citation type="journal article" date="2015" name="PLoS Genet.">
        <title>Genome Sequence and Transcriptome Analyses of Chrysochromulina tobin: Metabolic Tools for Enhanced Algal Fitness in the Prominent Order Prymnesiales (Haptophyceae).</title>
        <authorList>
            <person name="Hovde B.T."/>
            <person name="Deodato C.R."/>
            <person name="Hunsperger H.M."/>
            <person name="Ryken S.A."/>
            <person name="Yost W."/>
            <person name="Jha R.K."/>
            <person name="Patterson J."/>
            <person name="Monnat R.J. Jr."/>
            <person name="Barlow S.B."/>
            <person name="Starkenburg S.R."/>
            <person name="Cattolico R.A."/>
        </authorList>
    </citation>
    <scope>NUCLEOTIDE SEQUENCE</scope>
    <source>
        <strain evidence="3">CCMP291</strain>
    </source>
</reference>
<dbReference type="AlphaFoldDB" id="A0A0M0JVJ2"/>
<dbReference type="EMBL" id="JWZX01002204">
    <property type="protein sequence ID" value="KOO30544.1"/>
    <property type="molecule type" value="Genomic_DNA"/>
</dbReference>
<comment type="caution">
    <text evidence="2">The sequence shown here is derived from an EMBL/GenBank/DDBJ whole genome shotgun (WGS) entry which is preliminary data.</text>
</comment>
<name>A0A0M0JVJ2_9EUKA</name>
<keyword evidence="2" id="KW-0808">Transferase</keyword>
<dbReference type="Proteomes" id="UP000037460">
    <property type="component" value="Unassembled WGS sequence"/>
</dbReference>
<proteinExistence type="predicted"/>
<dbReference type="InterPro" id="IPR043128">
    <property type="entry name" value="Rev_trsase/Diguanyl_cyclase"/>
</dbReference>
<gene>
    <name evidence="2" type="ORF">Ctob_013222</name>
</gene>
<dbReference type="PROSITE" id="PS50878">
    <property type="entry name" value="RT_POL"/>
    <property type="match status" value="1"/>
</dbReference>
<evidence type="ECO:0000259" key="1">
    <source>
        <dbReference type="PROSITE" id="PS50878"/>
    </source>
</evidence>
<protein>
    <submittedName>
        <fullName evidence="2">Reverse transcriptase family protein</fullName>
    </submittedName>
</protein>
<dbReference type="InterPro" id="IPR000477">
    <property type="entry name" value="RT_dom"/>
</dbReference>
<dbReference type="Gene3D" id="3.30.70.270">
    <property type="match status" value="1"/>
</dbReference>
<dbReference type="Pfam" id="PF00078">
    <property type="entry name" value="RVT_1"/>
    <property type="match status" value="1"/>
</dbReference>
<keyword evidence="2" id="KW-0695">RNA-directed DNA polymerase</keyword>
<accession>A0A0M0JVJ2</accession>
<dbReference type="SUPFAM" id="SSF56672">
    <property type="entry name" value="DNA/RNA polymerases"/>
    <property type="match status" value="1"/>
</dbReference>
<dbReference type="OrthoDB" id="6758821at2759"/>